<organism evidence="1 2">
    <name type="scientific">Lindgomyces ingoldianus</name>
    <dbReference type="NCBI Taxonomy" id="673940"/>
    <lineage>
        <taxon>Eukaryota</taxon>
        <taxon>Fungi</taxon>
        <taxon>Dikarya</taxon>
        <taxon>Ascomycota</taxon>
        <taxon>Pezizomycotina</taxon>
        <taxon>Dothideomycetes</taxon>
        <taxon>Pleosporomycetidae</taxon>
        <taxon>Pleosporales</taxon>
        <taxon>Lindgomycetaceae</taxon>
        <taxon>Lindgomyces</taxon>
    </lineage>
</organism>
<accession>A0ACB6Q835</accession>
<evidence type="ECO:0000313" key="2">
    <source>
        <dbReference type="Proteomes" id="UP000799755"/>
    </source>
</evidence>
<evidence type="ECO:0000313" key="1">
    <source>
        <dbReference type="EMBL" id="KAF2463169.1"/>
    </source>
</evidence>
<sequence>MKREMGVGDIDGYCAMPRKANDLKKEKYSTPSEFNGYICSIIALNCIQLNCYQDFKYFIIELRSDITETSGGLSQRDKQGKEAIDSTPLICRPPGARPCHSVAGVISITNISQNVQSAQRNKPFFHAPQQHTTLTFPSNVEFRRVEFGFERRAIQLEVLDRQHERDFPVSSDVQGSSNQLKTLDSTSPENQYGTYSIMTVDHSSDQEHDFGLEEISLYSIPDEVLLNANDLALLEFAGKRPLALIASSVRSSAGSGVGPAYSAYVVTLVNVEREGLRKNIQQPSSTLRRHSYFSPLPTTKTSSLLGYPVYLQLHLHPYPDFCPNQPFQPPQLTHWYNPNRHVLLSPLTPKSLEAKPKKQFNRAKRLFPKKRAGSCSKQGGEKEERKIGDGPQFDAIYFGCCGWCQNSFHYK</sequence>
<comment type="caution">
    <text evidence="1">The sequence shown here is derived from an EMBL/GenBank/DDBJ whole genome shotgun (WGS) entry which is preliminary data.</text>
</comment>
<keyword evidence="2" id="KW-1185">Reference proteome</keyword>
<dbReference type="EMBL" id="MU003553">
    <property type="protein sequence ID" value="KAF2463169.1"/>
    <property type="molecule type" value="Genomic_DNA"/>
</dbReference>
<reference evidence="1" key="1">
    <citation type="journal article" date="2020" name="Stud. Mycol.">
        <title>101 Dothideomycetes genomes: a test case for predicting lifestyles and emergence of pathogens.</title>
        <authorList>
            <person name="Haridas S."/>
            <person name="Albert R."/>
            <person name="Binder M."/>
            <person name="Bloem J."/>
            <person name="Labutti K."/>
            <person name="Salamov A."/>
            <person name="Andreopoulos B."/>
            <person name="Baker S."/>
            <person name="Barry K."/>
            <person name="Bills G."/>
            <person name="Bluhm B."/>
            <person name="Cannon C."/>
            <person name="Castanera R."/>
            <person name="Culley D."/>
            <person name="Daum C."/>
            <person name="Ezra D."/>
            <person name="Gonzalez J."/>
            <person name="Henrissat B."/>
            <person name="Kuo A."/>
            <person name="Liang C."/>
            <person name="Lipzen A."/>
            <person name="Lutzoni F."/>
            <person name="Magnuson J."/>
            <person name="Mondo S."/>
            <person name="Nolan M."/>
            <person name="Ohm R."/>
            <person name="Pangilinan J."/>
            <person name="Park H.-J."/>
            <person name="Ramirez L."/>
            <person name="Alfaro M."/>
            <person name="Sun H."/>
            <person name="Tritt A."/>
            <person name="Yoshinaga Y."/>
            <person name="Zwiers L.-H."/>
            <person name="Turgeon B."/>
            <person name="Goodwin S."/>
            <person name="Spatafora J."/>
            <person name="Crous P."/>
            <person name="Grigoriev I."/>
        </authorList>
    </citation>
    <scope>NUCLEOTIDE SEQUENCE</scope>
    <source>
        <strain evidence="1">ATCC 200398</strain>
    </source>
</reference>
<protein>
    <submittedName>
        <fullName evidence="1">Uncharacterized protein</fullName>
    </submittedName>
</protein>
<dbReference type="Proteomes" id="UP000799755">
    <property type="component" value="Unassembled WGS sequence"/>
</dbReference>
<proteinExistence type="predicted"/>
<name>A0ACB6Q835_9PLEO</name>
<gene>
    <name evidence="1" type="ORF">BDR25DRAFT_363075</name>
</gene>